<evidence type="ECO:0000313" key="5">
    <source>
        <dbReference type="Proteomes" id="UP000186168"/>
    </source>
</evidence>
<dbReference type="PANTHER" id="PTHR33495">
    <property type="entry name" value="ANTI-SIGMA FACTOR ANTAGONIST TM_1081-RELATED-RELATED"/>
    <property type="match status" value="1"/>
</dbReference>
<dbReference type="GO" id="GO:0043856">
    <property type="term" value="F:anti-sigma factor antagonist activity"/>
    <property type="evidence" value="ECO:0007669"/>
    <property type="project" value="InterPro"/>
</dbReference>
<reference evidence="4 5" key="1">
    <citation type="submission" date="2013-05" db="EMBL/GenBank/DDBJ databases">
        <title>Genome sequence of Streptomyces sparsogenes DSM 40356.</title>
        <authorList>
            <person name="Coyne S."/>
            <person name="Seebeck F.P."/>
        </authorList>
    </citation>
    <scope>NUCLEOTIDE SEQUENCE [LARGE SCALE GENOMIC DNA]</scope>
    <source>
        <strain evidence="4 5">DSM 40356</strain>
    </source>
</reference>
<comment type="caution">
    <text evidence="4">The sequence shown here is derived from an EMBL/GenBank/DDBJ whole genome shotgun (WGS) entry which is preliminary data.</text>
</comment>
<proteinExistence type="inferred from homology"/>
<dbReference type="AlphaFoldDB" id="A0A1R1S995"/>
<dbReference type="InterPro" id="IPR058548">
    <property type="entry name" value="MlaB-like_STAS"/>
</dbReference>
<comment type="similarity">
    <text evidence="1 2">Belongs to the anti-sigma-factor antagonist family.</text>
</comment>
<dbReference type="PROSITE" id="PS50801">
    <property type="entry name" value="STAS"/>
    <property type="match status" value="1"/>
</dbReference>
<organism evidence="4 5">
    <name type="scientific">Streptomyces sparsogenes DSM 40356</name>
    <dbReference type="NCBI Taxonomy" id="1331668"/>
    <lineage>
        <taxon>Bacteria</taxon>
        <taxon>Bacillati</taxon>
        <taxon>Actinomycetota</taxon>
        <taxon>Actinomycetes</taxon>
        <taxon>Kitasatosporales</taxon>
        <taxon>Streptomycetaceae</taxon>
        <taxon>Streptomyces</taxon>
    </lineage>
</organism>
<evidence type="ECO:0000313" key="4">
    <source>
        <dbReference type="EMBL" id="OMI34669.1"/>
    </source>
</evidence>
<dbReference type="PANTHER" id="PTHR33495:SF2">
    <property type="entry name" value="ANTI-SIGMA FACTOR ANTAGONIST TM_1081-RELATED"/>
    <property type="match status" value="1"/>
</dbReference>
<dbReference type="InterPro" id="IPR002645">
    <property type="entry name" value="STAS_dom"/>
</dbReference>
<accession>A0A1R1S995</accession>
<evidence type="ECO:0000256" key="2">
    <source>
        <dbReference type="RuleBase" id="RU003749"/>
    </source>
</evidence>
<dbReference type="NCBIfam" id="TIGR00377">
    <property type="entry name" value="ant_ant_sig"/>
    <property type="match status" value="1"/>
</dbReference>
<dbReference type="Gene3D" id="3.30.750.24">
    <property type="entry name" value="STAS domain"/>
    <property type="match status" value="1"/>
</dbReference>
<evidence type="ECO:0000256" key="1">
    <source>
        <dbReference type="ARBA" id="ARBA00009013"/>
    </source>
</evidence>
<dbReference type="EMBL" id="ASQP01000452">
    <property type="protein sequence ID" value="OMI34669.1"/>
    <property type="molecule type" value="Genomic_DNA"/>
</dbReference>
<feature type="domain" description="STAS" evidence="3">
    <location>
        <begin position="14"/>
        <end position="111"/>
    </location>
</feature>
<dbReference type="GeneID" id="96746928"/>
<dbReference type="STRING" id="67365.GCA_001704635_02023"/>
<protein>
    <recommendedName>
        <fullName evidence="2">Anti-sigma factor antagonist</fullName>
    </recommendedName>
</protein>
<dbReference type="SUPFAM" id="SSF52091">
    <property type="entry name" value="SpoIIaa-like"/>
    <property type="match status" value="1"/>
</dbReference>
<gene>
    <name evidence="4" type="ORF">SPAR_35206</name>
</gene>
<dbReference type="Pfam" id="PF13466">
    <property type="entry name" value="STAS_2"/>
    <property type="match status" value="1"/>
</dbReference>
<dbReference type="InterPro" id="IPR036513">
    <property type="entry name" value="STAS_dom_sf"/>
</dbReference>
<evidence type="ECO:0000259" key="3">
    <source>
        <dbReference type="PROSITE" id="PS50801"/>
    </source>
</evidence>
<name>A0A1R1S995_9ACTN</name>
<keyword evidence="5" id="KW-1185">Reference proteome</keyword>
<dbReference type="RefSeq" id="WP_065966851.1">
    <property type="nucleotide sequence ID" value="NZ_ASQP01000452.1"/>
</dbReference>
<dbReference type="InterPro" id="IPR003658">
    <property type="entry name" value="Anti-sigma_ant"/>
</dbReference>
<sequence length="113" mass="11701">MSGGFQVDAGAGQVLALRGELDIEGAPVLERAAGEALAGQGDRLVLDCREVTFCDSSGLNMLLRLHGRAGQAGIRLVLAGVPEAMRHVLRITETDGVLTLAGTVDEALARPVP</sequence>
<dbReference type="Proteomes" id="UP000186168">
    <property type="component" value="Unassembled WGS sequence"/>
</dbReference>
<dbReference type="CDD" id="cd07043">
    <property type="entry name" value="STAS_anti-anti-sigma_factors"/>
    <property type="match status" value="1"/>
</dbReference>